<dbReference type="OrthoDB" id="5297990at2"/>
<feature type="domain" description="STAS" evidence="1">
    <location>
        <begin position="14"/>
        <end position="103"/>
    </location>
</feature>
<dbReference type="InterPro" id="IPR002645">
    <property type="entry name" value="STAS_dom"/>
</dbReference>
<evidence type="ECO:0000259" key="1">
    <source>
        <dbReference type="PROSITE" id="PS50801"/>
    </source>
</evidence>
<dbReference type="KEGG" id="mdn:JT25_007255"/>
<accession>A0A126T2H8</accession>
<sequence>MSKLTLTEQSPGHFTVEGSLTFASIDKQTLQSFKFLKGMDAICIDLAKVKTTDSAGLALMIEWIRLSRMGRVNLSFKNIPSQLLALAKLSGFDETEYFANHTH</sequence>
<dbReference type="Proteomes" id="UP000030512">
    <property type="component" value="Chromosome"/>
</dbReference>
<dbReference type="AlphaFoldDB" id="A0A126T2H8"/>
<dbReference type="RefSeq" id="WP_036272875.1">
    <property type="nucleotide sequence ID" value="NZ_CP014476.1"/>
</dbReference>
<evidence type="ECO:0000313" key="2">
    <source>
        <dbReference type="EMBL" id="AMK76291.1"/>
    </source>
</evidence>
<keyword evidence="3" id="KW-1185">Reference proteome</keyword>
<dbReference type="SUPFAM" id="SSF52091">
    <property type="entry name" value="SpoIIaa-like"/>
    <property type="match status" value="1"/>
</dbReference>
<dbReference type="Pfam" id="PF13466">
    <property type="entry name" value="STAS_2"/>
    <property type="match status" value="1"/>
</dbReference>
<dbReference type="InterPro" id="IPR036513">
    <property type="entry name" value="STAS_dom_sf"/>
</dbReference>
<organism evidence="2 3">
    <name type="scientific">Methylomonas denitrificans</name>
    <dbReference type="NCBI Taxonomy" id="1538553"/>
    <lineage>
        <taxon>Bacteria</taxon>
        <taxon>Pseudomonadati</taxon>
        <taxon>Pseudomonadota</taxon>
        <taxon>Gammaproteobacteria</taxon>
        <taxon>Methylococcales</taxon>
        <taxon>Methylococcaceae</taxon>
        <taxon>Methylomonas</taxon>
    </lineage>
</organism>
<dbReference type="Gene3D" id="3.30.750.24">
    <property type="entry name" value="STAS domain"/>
    <property type="match status" value="1"/>
</dbReference>
<dbReference type="InterPro" id="IPR058548">
    <property type="entry name" value="MlaB-like_STAS"/>
</dbReference>
<name>A0A126T2H8_9GAMM</name>
<evidence type="ECO:0000313" key="3">
    <source>
        <dbReference type="Proteomes" id="UP000030512"/>
    </source>
</evidence>
<gene>
    <name evidence="2" type="ORF">JT25_007255</name>
</gene>
<dbReference type="EMBL" id="CP014476">
    <property type="protein sequence ID" value="AMK76291.1"/>
    <property type="molecule type" value="Genomic_DNA"/>
</dbReference>
<proteinExistence type="predicted"/>
<reference evidence="2 3" key="1">
    <citation type="journal article" date="2015" name="Environ. Microbiol.">
        <title>Methane oxidation coupled to nitrate reduction under hypoxia by the Gammaproteobacterium Methylomonas denitrificans, sp. nov. type strain FJG1.</title>
        <authorList>
            <person name="Kits K.D."/>
            <person name="Klotz M.G."/>
            <person name="Stein L.Y."/>
        </authorList>
    </citation>
    <scope>NUCLEOTIDE SEQUENCE [LARGE SCALE GENOMIC DNA]</scope>
    <source>
        <strain evidence="2 3">FJG1</strain>
    </source>
</reference>
<dbReference type="STRING" id="1538553.JT25_007255"/>
<protein>
    <submittedName>
        <fullName evidence="2">Anti-anti-sigma factor</fullName>
    </submittedName>
</protein>
<dbReference type="PROSITE" id="PS50801">
    <property type="entry name" value="STAS"/>
    <property type="match status" value="1"/>
</dbReference>